<evidence type="ECO:0000313" key="2">
    <source>
        <dbReference type="Proteomes" id="UP000324853"/>
    </source>
</evidence>
<proteinExistence type="predicted"/>
<accession>A0A5S4WXU2</accession>
<dbReference type="AlphaFoldDB" id="A0A5S4WXU2"/>
<reference evidence="1 2" key="1">
    <citation type="submission" date="2019-08" db="EMBL/GenBank/DDBJ databases">
        <title>Bradyrhizobium hipponensis sp. nov., a rhizobium isolated from a Lupinus angustifolius root nodule in Tunisia.</title>
        <authorList>
            <person name="Off K."/>
            <person name="Rejili M."/>
            <person name="Mars M."/>
            <person name="Brachmann A."/>
            <person name="Marin M."/>
        </authorList>
    </citation>
    <scope>NUCLEOTIDE SEQUENCE [LARGE SCALE GENOMIC DNA]</scope>
    <source>
        <strain evidence="1 2">CTAW11</strain>
    </source>
</reference>
<sequence>MIPAGKEHQRRKVDDADAMQEATIQHLGIAILPDWNAAVAPAHRIPHRPRRRLTPSLSSLNDAHEKTRISLLRTLDALAAIADPLGWRHAAAIDRACGGG</sequence>
<name>A0A5S4WXU2_9BRAD</name>
<evidence type="ECO:0000313" key="1">
    <source>
        <dbReference type="EMBL" id="TYL86793.1"/>
    </source>
</evidence>
<gene>
    <name evidence="1" type="ORF">FXB38_05930</name>
</gene>
<comment type="caution">
    <text evidence="1">The sequence shown here is derived from an EMBL/GenBank/DDBJ whole genome shotgun (WGS) entry which is preliminary data.</text>
</comment>
<dbReference type="EMBL" id="VSSR01000011">
    <property type="protein sequence ID" value="TYL86793.1"/>
    <property type="molecule type" value="Genomic_DNA"/>
</dbReference>
<keyword evidence="2" id="KW-1185">Reference proteome</keyword>
<organism evidence="1 2">
    <name type="scientific">Bradyrhizobium cytisi</name>
    <dbReference type="NCBI Taxonomy" id="515489"/>
    <lineage>
        <taxon>Bacteria</taxon>
        <taxon>Pseudomonadati</taxon>
        <taxon>Pseudomonadota</taxon>
        <taxon>Alphaproteobacteria</taxon>
        <taxon>Hyphomicrobiales</taxon>
        <taxon>Nitrobacteraceae</taxon>
        <taxon>Bradyrhizobium</taxon>
    </lineage>
</organism>
<dbReference type="Proteomes" id="UP000324853">
    <property type="component" value="Unassembled WGS sequence"/>
</dbReference>
<protein>
    <submittedName>
        <fullName evidence="1">Uncharacterized protein</fullName>
    </submittedName>
</protein>